<dbReference type="PANTHER" id="PTHR42718:SF9">
    <property type="entry name" value="MAJOR FACILITATOR SUPERFAMILY MULTIDRUG TRANSPORTER MFSC"/>
    <property type="match status" value="1"/>
</dbReference>
<feature type="transmembrane region" description="Helical" evidence="6">
    <location>
        <begin position="36"/>
        <end position="54"/>
    </location>
</feature>
<reference evidence="8 9" key="1">
    <citation type="submission" date="2019-08" db="EMBL/GenBank/DDBJ databases">
        <authorList>
            <person name="Peeters C."/>
        </authorList>
    </citation>
    <scope>NUCLEOTIDE SEQUENCE [LARGE SCALE GENOMIC DNA]</scope>
    <source>
        <strain evidence="8 9">LMG 31118</strain>
    </source>
</reference>
<evidence type="ECO:0000256" key="5">
    <source>
        <dbReference type="ARBA" id="ARBA00023136"/>
    </source>
</evidence>
<feature type="transmembrane region" description="Helical" evidence="6">
    <location>
        <begin position="380"/>
        <end position="400"/>
    </location>
</feature>
<evidence type="ECO:0000313" key="8">
    <source>
        <dbReference type="EMBL" id="VVE66525.1"/>
    </source>
</evidence>
<dbReference type="Gene3D" id="1.20.1720.10">
    <property type="entry name" value="Multidrug resistance protein D"/>
    <property type="match status" value="1"/>
</dbReference>
<dbReference type="Pfam" id="PF07690">
    <property type="entry name" value="MFS_1"/>
    <property type="match status" value="1"/>
</dbReference>
<dbReference type="GO" id="GO:0016020">
    <property type="term" value="C:membrane"/>
    <property type="evidence" value="ECO:0007669"/>
    <property type="project" value="UniProtKB-SubCell"/>
</dbReference>
<dbReference type="CDD" id="cd17321">
    <property type="entry name" value="MFS_MMR_MDR_like"/>
    <property type="match status" value="1"/>
</dbReference>
<feature type="transmembrane region" description="Helical" evidence="6">
    <location>
        <begin position="210"/>
        <end position="230"/>
    </location>
</feature>
<dbReference type="SUPFAM" id="SSF103473">
    <property type="entry name" value="MFS general substrate transporter"/>
    <property type="match status" value="1"/>
</dbReference>
<keyword evidence="3 6" id="KW-0812">Transmembrane</keyword>
<feature type="transmembrane region" description="Helical" evidence="6">
    <location>
        <begin position="250"/>
        <end position="276"/>
    </location>
</feature>
<gene>
    <name evidence="8" type="ORF">PCA31118_02255</name>
</gene>
<feature type="transmembrane region" description="Helical" evidence="6">
    <location>
        <begin position="339"/>
        <end position="359"/>
    </location>
</feature>
<keyword evidence="5 6" id="KW-0472">Membrane</keyword>
<comment type="subcellular location">
    <subcellularLocation>
        <location evidence="1">Membrane</location>
        <topology evidence="1">Multi-pass membrane protein</topology>
    </subcellularLocation>
</comment>
<accession>A0A5E5A1V9</accession>
<name>A0A5E5A1V9_9BURK</name>
<keyword evidence="4 6" id="KW-1133">Transmembrane helix</keyword>
<evidence type="ECO:0000256" key="4">
    <source>
        <dbReference type="ARBA" id="ARBA00022989"/>
    </source>
</evidence>
<dbReference type="InterPro" id="IPR011701">
    <property type="entry name" value="MFS"/>
</dbReference>
<feature type="transmembrane region" description="Helical" evidence="6">
    <location>
        <begin position="186"/>
        <end position="204"/>
    </location>
</feature>
<dbReference type="InterPro" id="IPR036259">
    <property type="entry name" value="MFS_trans_sf"/>
</dbReference>
<dbReference type="PRINTS" id="PR01036">
    <property type="entry name" value="TCRTETB"/>
</dbReference>
<feature type="transmembrane region" description="Helical" evidence="6">
    <location>
        <begin position="124"/>
        <end position="146"/>
    </location>
</feature>
<proteinExistence type="predicted"/>
<dbReference type="OrthoDB" id="9807274at2"/>
<dbReference type="EMBL" id="CABPSQ010000003">
    <property type="protein sequence ID" value="VVE66525.1"/>
    <property type="molecule type" value="Genomic_DNA"/>
</dbReference>
<keyword evidence="2" id="KW-0813">Transport</keyword>
<evidence type="ECO:0000256" key="1">
    <source>
        <dbReference type="ARBA" id="ARBA00004141"/>
    </source>
</evidence>
<organism evidence="8 9">
    <name type="scientific">Pandoraea captiosa</name>
    <dbReference type="NCBI Taxonomy" id="2508302"/>
    <lineage>
        <taxon>Bacteria</taxon>
        <taxon>Pseudomonadati</taxon>
        <taxon>Pseudomonadota</taxon>
        <taxon>Betaproteobacteria</taxon>
        <taxon>Burkholderiales</taxon>
        <taxon>Burkholderiaceae</taxon>
        <taxon>Pandoraea</taxon>
    </lineage>
</organism>
<feature type="transmembrane region" description="Helical" evidence="6">
    <location>
        <begin position="91"/>
        <end position="112"/>
    </location>
</feature>
<dbReference type="GO" id="GO:0022857">
    <property type="term" value="F:transmembrane transporter activity"/>
    <property type="evidence" value="ECO:0007669"/>
    <property type="project" value="InterPro"/>
</dbReference>
<feature type="transmembrane region" description="Helical" evidence="6">
    <location>
        <begin position="412"/>
        <end position="434"/>
    </location>
</feature>
<dbReference type="InterPro" id="IPR020846">
    <property type="entry name" value="MFS_dom"/>
</dbReference>
<dbReference type="AlphaFoldDB" id="A0A5E5A1V9"/>
<evidence type="ECO:0000259" key="7">
    <source>
        <dbReference type="PROSITE" id="PS50850"/>
    </source>
</evidence>
<sequence length="439" mass="44935">MIAISLAVGMATLDTAITNTALPTISASLLASGPGVIWVVTSYQLAMVAAMLPLAAICDVRGHRPVFLLGLFLFIVSSFACGAAWSLPALIAARAIQGLGAAALMAANTALVRHLYPENELGRGLGINAAVIALGVAAGPTVASAVLSFATWHWLFFINVPAGAVALALAWRLLPASMRSTRTLDVPGALLCALTFALFLYGIGGYAQGASLWSVIIEVSLSVLLGWALIRRQRRSALPLLAVDLLRLPIFSLSAVAALFAFVAQGLAMVALPFFFQRTLGVGQVETGLLLTPWPAVGGLMAPVAGRMADRFSAGLLGGMGMLFLALGIVVLAMLPAGAAHGLIIACMMICGFGFGLFLSPNQRTLMGSVPRTRSGAASGVLGIARILGQAVGAILVALHLRVLGPVMGPNFALWVGAGFAGAAAVASVLRLVAGAPRG</sequence>
<evidence type="ECO:0000313" key="9">
    <source>
        <dbReference type="Proteomes" id="UP000414136"/>
    </source>
</evidence>
<protein>
    <submittedName>
        <fullName evidence="8">Multidrug MFS transporter</fullName>
    </submittedName>
</protein>
<feature type="transmembrane region" description="Helical" evidence="6">
    <location>
        <begin position="288"/>
        <end position="305"/>
    </location>
</feature>
<feature type="transmembrane region" description="Helical" evidence="6">
    <location>
        <begin position="312"/>
        <end position="333"/>
    </location>
</feature>
<dbReference type="Gene3D" id="1.20.1250.20">
    <property type="entry name" value="MFS general substrate transporter like domains"/>
    <property type="match status" value="1"/>
</dbReference>
<dbReference type="PROSITE" id="PS50850">
    <property type="entry name" value="MFS"/>
    <property type="match status" value="1"/>
</dbReference>
<dbReference type="PANTHER" id="PTHR42718">
    <property type="entry name" value="MAJOR FACILITATOR SUPERFAMILY MULTIDRUG TRANSPORTER MFSC"/>
    <property type="match status" value="1"/>
</dbReference>
<feature type="transmembrane region" description="Helical" evidence="6">
    <location>
        <begin position="66"/>
        <end position="85"/>
    </location>
</feature>
<dbReference type="Proteomes" id="UP000414136">
    <property type="component" value="Unassembled WGS sequence"/>
</dbReference>
<evidence type="ECO:0000256" key="2">
    <source>
        <dbReference type="ARBA" id="ARBA00022448"/>
    </source>
</evidence>
<evidence type="ECO:0000256" key="6">
    <source>
        <dbReference type="SAM" id="Phobius"/>
    </source>
</evidence>
<evidence type="ECO:0000256" key="3">
    <source>
        <dbReference type="ARBA" id="ARBA00022692"/>
    </source>
</evidence>
<feature type="domain" description="Major facilitator superfamily (MFS) profile" evidence="7">
    <location>
        <begin position="1"/>
        <end position="439"/>
    </location>
</feature>
<keyword evidence="9" id="KW-1185">Reference proteome</keyword>
<feature type="transmembrane region" description="Helical" evidence="6">
    <location>
        <begin position="152"/>
        <end position="174"/>
    </location>
</feature>